<feature type="binding site" evidence="10">
    <location>
        <position position="78"/>
    </location>
    <ligand>
        <name>substrate</name>
    </ligand>
</feature>
<dbReference type="NCBIfam" id="NF003740">
    <property type="entry name" value="PRK05337.1"/>
    <property type="match status" value="1"/>
</dbReference>
<gene>
    <name evidence="10 12" type="primary">nagZ</name>
    <name evidence="12" type="ORF">G3580_09040</name>
</gene>
<dbReference type="RefSeq" id="WP_173764939.1">
    <property type="nucleotide sequence ID" value="NZ_CP048836.1"/>
</dbReference>
<dbReference type="InterPro" id="IPR050226">
    <property type="entry name" value="NagZ_Beta-hexosaminidase"/>
</dbReference>
<organism evidence="12 13">
    <name type="scientific">Nitrogeniibacter mangrovi</name>
    <dbReference type="NCBI Taxonomy" id="2016596"/>
    <lineage>
        <taxon>Bacteria</taxon>
        <taxon>Pseudomonadati</taxon>
        <taxon>Pseudomonadota</taxon>
        <taxon>Betaproteobacteria</taxon>
        <taxon>Rhodocyclales</taxon>
        <taxon>Zoogloeaceae</taxon>
        <taxon>Nitrogeniibacter</taxon>
    </lineage>
</organism>
<dbReference type="PROSITE" id="PS00775">
    <property type="entry name" value="GLYCOSYL_HYDROL_F3"/>
    <property type="match status" value="1"/>
</dbReference>
<comment type="similarity">
    <text evidence="10">Belongs to the glycosyl hydrolase 3 family. NagZ subfamily.</text>
</comment>
<dbReference type="HAMAP" id="MF_00364">
    <property type="entry name" value="NagZ"/>
    <property type="match status" value="1"/>
</dbReference>
<keyword evidence="13" id="KW-1185">Reference proteome</keyword>
<evidence type="ECO:0000256" key="8">
    <source>
        <dbReference type="ARBA" id="ARBA00023306"/>
    </source>
</evidence>
<evidence type="ECO:0000313" key="12">
    <source>
        <dbReference type="EMBL" id="QID17777.1"/>
    </source>
</evidence>
<evidence type="ECO:0000256" key="3">
    <source>
        <dbReference type="ARBA" id="ARBA00022618"/>
    </source>
</evidence>
<evidence type="ECO:0000256" key="9">
    <source>
        <dbReference type="ARBA" id="ARBA00023316"/>
    </source>
</evidence>
<dbReference type="Gene3D" id="3.20.20.300">
    <property type="entry name" value="Glycoside hydrolase, family 3, N-terminal domain"/>
    <property type="match status" value="1"/>
</dbReference>
<dbReference type="KEGG" id="azq:G3580_09040"/>
<dbReference type="GO" id="GO:0005975">
    <property type="term" value="P:carbohydrate metabolic process"/>
    <property type="evidence" value="ECO:0007669"/>
    <property type="project" value="InterPro"/>
</dbReference>
<dbReference type="GO" id="GO:0008360">
    <property type="term" value="P:regulation of cell shape"/>
    <property type="evidence" value="ECO:0007669"/>
    <property type="project" value="UniProtKB-KW"/>
</dbReference>
<dbReference type="GO" id="GO:0051301">
    <property type="term" value="P:cell division"/>
    <property type="evidence" value="ECO:0007669"/>
    <property type="project" value="UniProtKB-KW"/>
</dbReference>
<sequence length="346" mass="37465">MSTATRLPLGPVMLDVVGLELTDVERAQLRHPLVGGVILFARNYESPVQLAALTADIAAQRDPALLITVDHEGGRVQRFREGFCRLPTMRALGVHWERDPLGARQLARDTGWVLAAELAAVGVDMSYTPVLDLDYGVSRVIGDRAFHTDPEVVVELAGALMDGLADGGMACVGKHFPGHGYVEADSHVDAPRDPRPFDAIWSADMLPFRRLAKRLAGVMPAHVIYEAIDPRPAGFSRFWLQDVLRGRVGFDGLIFSDDLTMEAATEAGGIVARASAAHAAGCDMVLVCNRPDLNETLLAHWQVDIDPALSRRLEALRRRAAAMAARGERWQAAREAVAALTASSNA</sequence>
<dbReference type="InterPro" id="IPR017853">
    <property type="entry name" value="GH"/>
</dbReference>
<comment type="subcellular location">
    <subcellularLocation>
        <location evidence="10">Cytoplasm</location>
    </subcellularLocation>
</comment>
<keyword evidence="9 10" id="KW-0961">Cell wall biogenesis/degradation</keyword>
<dbReference type="GO" id="GO:0009252">
    <property type="term" value="P:peptidoglycan biosynthetic process"/>
    <property type="evidence" value="ECO:0007669"/>
    <property type="project" value="UniProtKB-KW"/>
</dbReference>
<evidence type="ECO:0000259" key="11">
    <source>
        <dbReference type="Pfam" id="PF00933"/>
    </source>
</evidence>
<evidence type="ECO:0000256" key="10">
    <source>
        <dbReference type="HAMAP-Rule" id="MF_00364"/>
    </source>
</evidence>
<dbReference type="GO" id="GO:0005737">
    <property type="term" value="C:cytoplasm"/>
    <property type="evidence" value="ECO:0007669"/>
    <property type="project" value="UniProtKB-SubCell"/>
</dbReference>
<dbReference type="EC" id="3.2.1.52" evidence="10"/>
<dbReference type="Proteomes" id="UP000501991">
    <property type="component" value="Chromosome"/>
</dbReference>
<feature type="site" description="Important for catalytic activity" evidence="10">
    <location>
        <position position="185"/>
    </location>
</feature>
<keyword evidence="6 10" id="KW-0573">Peptidoglycan synthesis</keyword>
<protein>
    <recommendedName>
        <fullName evidence="10">Beta-hexosaminidase</fullName>
        <ecNumber evidence="10">3.2.1.52</ecNumber>
    </recommendedName>
    <alternativeName>
        <fullName evidence="10">Beta-N-acetylhexosaminidase</fullName>
    </alternativeName>
    <alternativeName>
        <fullName evidence="10">N-acetyl-beta-glucosaminidase</fullName>
    </alternativeName>
</protein>
<evidence type="ECO:0000256" key="6">
    <source>
        <dbReference type="ARBA" id="ARBA00022984"/>
    </source>
</evidence>
<comment type="pathway">
    <text evidence="10">Cell wall biogenesis; peptidoglycan recycling.</text>
</comment>
<feature type="active site" description="Nucleophile" evidence="10">
    <location>
        <position position="257"/>
    </location>
</feature>
<evidence type="ECO:0000256" key="2">
    <source>
        <dbReference type="ARBA" id="ARBA00022490"/>
    </source>
</evidence>
<feature type="binding site" evidence="10">
    <location>
        <position position="70"/>
    </location>
    <ligand>
        <name>substrate</name>
    </ligand>
</feature>
<keyword evidence="7 10" id="KW-0326">Glycosidase</keyword>
<evidence type="ECO:0000256" key="1">
    <source>
        <dbReference type="ARBA" id="ARBA00001231"/>
    </source>
</evidence>
<dbReference type="InterPro" id="IPR036962">
    <property type="entry name" value="Glyco_hydro_3_N_sf"/>
</dbReference>
<dbReference type="UniPathway" id="UPA00544"/>
<dbReference type="AlphaFoldDB" id="A0A6C1B2I5"/>
<dbReference type="InterPro" id="IPR022956">
    <property type="entry name" value="Beta_hexosaminidase_bac"/>
</dbReference>
<dbReference type="GO" id="GO:0009254">
    <property type="term" value="P:peptidoglycan turnover"/>
    <property type="evidence" value="ECO:0007669"/>
    <property type="project" value="UniProtKB-UniRule"/>
</dbReference>
<feature type="domain" description="Glycoside hydrolase family 3 N-terminal" evidence="11">
    <location>
        <begin position="14"/>
        <end position="291"/>
    </location>
</feature>
<evidence type="ECO:0000313" key="13">
    <source>
        <dbReference type="Proteomes" id="UP000501991"/>
    </source>
</evidence>
<keyword evidence="8 10" id="KW-0131">Cell cycle</keyword>
<proteinExistence type="inferred from homology"/>
<evidence type="ECO:0000256" key="5">
    <source>
        <dbReference type="ARBA" id="ARBA00022960"/>
    </source>
</evidence>
<feature type="active site" description="Proton donor/acceptor" evidence="10">
    <location>
        <position position="187"/>
    </location>
</feature>
<dbReference type="InterPro" id="IPR019800">
    <property type="entry name" value="Glyco_hydro_3_AS"/>
</dbReference>
<keyword evidence="4 10" id="KW-0378">Hydrolase</keyword>
<evidence type="ECO:0000256" key="4">
    <source>
        <dbReference type="ARBA" id="ARBA00022801"/>
    </source>
</evidence>
<name>A0A6C1B2I5_9RHOO</name>
<reference evidence="12 13" key="1">
    <citation type="submission" date="2020-02" db="EMBL/GenBank/DDBJ databases">
        <title>Nitrogenibacter mangrovi gen. nov., sp. nov. isolated from mangrove sediment, a denitrifying betaproteobacterium.</title>
        <authorList>
            <person name="Liao H."/>
            <person name="Tian Y."/>
        </authorList>
    </citation>
    <scope>NUCLEOTIDE SEQUENCE [LARGE SCALE GENOMIC DNA]</scope>
    <source>
        <strain evidence="12 13">M9-3-2</strain>
    </source>
</reference>
<dbReference type="PANTHER" id="PTHR30480:SF13">
    <property type="entry name" value="BETA-HEXOSAMINIDASE"/>
    <property type="match status" value="1"/>
</dbReference>
<keyword evidence="2 10" id="KW-0963">Cytoplasm</keyword>
<dbReference type="PANTHER" id="PTHR30480">
    <property type="entry name" value="BETA-HEXOSAMINIDASE-RELATED"/>
    <property type="match status" value="1"/>
</dbReference>
<dbReference type="SUPFAM" id="SSF51445">
    <property type="entry name" value="(Trans)glycosidases"/>
    <property type="match status" value="1"/>
</dbReference>
<comment type="catalytic activity">
    <reaction evidence="1 10">
        <text>Hydrolysis of terminal non-reducing N-acetyl-D-hexosamine residues in N-acetyl-beta-D-hexosaminides.</text>
        <dbReference type="EC" id="3.2.1.52"/>
    </reaction>
</comment>
<keyword evidence="3 10" id="KW-0132">Cell division</keyword>
<dbReference type="EMBL" id="CP048836">
    <property type="protein sequence ID" value="QID17777.1"/>
    <property type="molecule type" value="Genomic_DNA"/>
</dbReference>
<keyword evidence="5 10" id="KW-0133">Cell shape</keyword>
<feature type="binding site" evidence="10">
    <location>
        <begin position="174"/>
        <end position="175"/>
    </location>
    <ligand>
        <name>substrate</name>
    </ligand>
</feature>
<dbReference type="Pfam" id="PF00933">
    <property type="entry name" value="Glyco_hydro_3"/>
    <property type="match status" value="1"/>
</dbReference>
<accession>A0A6C1B2I5</accession>
<feature type="binding site" evidence="10">
    <location>
        <position position="144"/>
    </location>
    <ligand>
        <name>substrate</name>
    </ligand>
</feature>
<dbReference type="GO" id="GO:0071555">
    <property type="term" value="P:cell wall organization"/>
    <property type="evidence" value="ECO:0007669"/>
    <property type="project" value="UniProtKB-KW"/>
</dbReference>
<dbReference type="GO" id="GO:0004563">
    <property type="term" value="F:beta-N-acetylhexosaminidase activity"/>
    <property type="evidence" value="ECO:0007669"/>
    <property type="project" value="UniProtKB-UniRule"/>
</dbReference>
<comment type="function">
    <text evidence="10">Plays a role in peptidoglycan recycling by cleaving the terminal beta-1,4-linked N-acetylglucosamine (GlcNAc) from peptide-linked peptidoglycan fragments, giving rise to free GlcNAc, anhydro-N-acetylmuramic acid and anhydro-N-acetylmuramic acid-linked peptides.</text>
</comment>
<evidence type="ECO:0000256" key="7">
    <source>
        <dbReference type="ARBA" id="ARBA00023295"/>
    </source>
</evidence>
<dbReference type="InterPro" id="IPR001764">
    <property type="entry name" value="Glyco_hydro_3_N"/>
</dbReference>